<dbReference type="PROSITE" id="PS50041">
    <property type="entry name" value="C_TYPE_LECTIN_2"/>
    <property type="match status" value="1"/>
</dbReference>
<dbReference type="RefSeq" id="XP_018023294.2">
    <property type="nucleotide sequence ID" value="XM_018167805.2"/>
</dbReference>
<evidence type="ECO:0000313" key="4">
    <source>
        <dbReference type="RefSeq" id="XP_018023294.2"/>
    </source>
</evidence>
<dbReference type="CDD" id="cd00037">
    <property type="entry name" value="CLECT"/>
    <property type="match status" value="1"/>
</dbReference>
<keyword evidence="1" id="KW-0732">Signal</keyword>
<feature type="domain" description="C-type lectin" evidence="2">
    <location>
        <begin position="116"/>
        <end position="239"/>
    </location>
</feature>
<proteinExistence type="predicted"/>
<evidence type="ECO:0000313" key="3">
    <source>
        <dbReference type="Proteomes" id="UP000694843"/>
    </source>
</evidence>
<dbReference type="Gene3D" id="3.10.100.10">
    <property type="entry name" value="Mannose-Binding Protein A, subunit A"/>
    <property type="match status" value="1"/>
</dbReference>
<feature type="signal peptide" evidence="1">
    <location>
        <begin position="1"/>
        <end position="19"/>
    </location>
</feature>
<protein>
    <submittedName>
        <fullName evidence="4">Uncharacterized protein LOC108679205</fullName>
    </submittedName>
</protein>
<accession>A0A8B7PAV7</accession>
<dbReference type="KEGG" id="hazt:108679205"/>
<reference evidence="4" key="1">
    <citation type="submission" date="2025-08" db="UniProtKB">
        <authorList>
            <consortium name="RefSeq"/>
        </authorList>
    </citation>
    <scope>IDENTIFICATION</scope>
    <source>
        <tissue evidence="4">Whole organism</tissue>
    </source>
</reference>
<dbReference type="GeneID" id="108679205"/>
<dbReference type="InterPro" id="IPR001304">
    <property type="entry name" value="C-type_lectin-like"/>
</dbReference>
<dbReference type="SUPFAM" id="SSF56436">
    <property type="entry name" value="C-type lectin-like"/>
    <property type="match status" value="1"/>
</dbReference>
<name>A0A8B7PAV7_HYAAZ</name>
<feature type="chain" id="PRO_5036674291" evidence="1">
    <location>
        <begin position="20"/>
        <end position="244"/>
    </location>
</feature>
<evidence type="ECO:0000259" key="2">
    <source>
        <dbReference type="PROSITE" id="PS50041"/>
    </source>
</evidence>
<gene>
    <name evidence="4" type="primary">LOC108679205</name>
</gene>
<dbReference type="AlphaFoldDB" id="A0A8B7PAV7"/>
<keyword evidence="3" id="KW-1185">Reference proteome</keyword>
<sequence>MAATWALLCLAAMAAPATSLGFMASFAGKALPPRYSQVNTTFATACQCRMACLVNPACAAVSTAPEIVMSNPTGMFLCTFARVNVVDAARLINATSSQAITSIKDFKCDAPFKLIFGVGCILVVEEKLDFENATENCPPGSALYTPEDDVIFHNFIEYMKLKTLGRMDFWLGFKNFGNAQNQTWAWFDGRIVSSTTGSWYWTKYEPDGTGTECARLFGNGAETGMKDNPCSSRYSSVCQMNSHP</sequence>
<dbReference type="InterPro" id="IPR016186">
    <property type="entry name" value="C-type_lectin-like/link_sf"/>
</dbReference>
<dbReference type="Proteomes" id="UP000694843">
    <property type="component" value="Unplaced"/>
</dbReference>
<dbReference type="Pfam" id="PF00059">
    <property type="entry name" value="Lectin_C"/>
    <property type="match status" value="1"/>
</dbReference>
<organism evidence="3 4">
    <name type="scientific">Hyalella azteca</name>
    <name type="common">Amphipod</name>
    <dbReference type="NCBI Taxonomy" id="294128"/>
    <lineage>
        <taxon>Eukaryota</taxon>
        <taxon>Metazoa</taxon>
        <taxon>Ecdysozoa</taxon>
        <taxon>Arthropoda</taxon>
        <taxon>Crustacea</taxon>
        <taxon>Multicrustacea</taxon>
        <taxon>Malacostraca</taxon>
        <taxon>Eumalacostraca</taxon>
        <taxon>Peracarida</taxon>
        <taxon>Amphipoda</taxon>
        <taxon>Senticaudata</taxon>
        <taxon>Talitrida</taxon>
        <taxon>Talitroidea</taxon>
        <taxon>Hyalellidae</taxon>
        <taxon>Hyalella</taxon>
    </lineage>
</organism>
<evidence type="ECO:0000256" key="1">
    <source>
        <dbReference type="SAM" id="SignalP"/>
    </source>
</evidence>
<dbReference type="InterPro" id="IPR016187">
    <property type="entry name" value="CTDL_fold"/>
</dbReference>